<organism evidence="18 19">
    <name type="scientific">Sphingomonas gei</name>
    <dbReference type="NCBI Taxonomy" id="1395960"/>
    <lineage>
        <taxon>Bacteria</taxon>
        <taxon>Pseudomonadati</taxon>
        <taxon>Pseudomonadota</taxon>
        <taxon>Alphaproteobacteria</taxon>
        <taxon>Sphingomonadales</taxon>
        <taxon>Sphingomonadaceae</taxon>
        <taxon>Sphingomonas</taxon>
    </lineage>
</organism>
<evidence type="ECO:0000256" key="8">
    <source>
        <dbReference type="ARBA" id="ARBA00022982"/>
    </source>
</evidence>
<evidence type="ECO:0000256" key="4">
    <source>
        <dbReference type="ARBA" id="ARBA00014689"/>
    </source>
</evidence>
<evidence type="ECO:0000256" key="1">
    <source>
        <dbReference type="ARBA" id="ARBA00004651"/>
    </source>
</evidence>
<evidence type="ECO:0000256" key="11">
    <source>
        <dbReference type="ARBA" id="ARBA00023136"/>
    </source>
</evidence>
<dbReference type="Proteomes" id="UP000306147">
    <property type="component" value="Unassembled WGS sequence"/>
</dbReference>
<dbReference type="InterPro" id="IPR005171">
    <property type="entry name" value="Cyt_c_oxidase_su4_prok"/>
</dbReference>
<comment type="caution">
    <text evidence="18">The sequence shown here is derived from an EMBL/GenBank/DDBJ whole genome shotgun (WGS) entry which is preliminary data.</text>
</comment>
<gene>
    <name evidence="18" type="primary">cyoD</name>
    <name evidence="18" type="ORF">E5A73_04885</name>
</gene>
<evidence type="ECO:0000256" key="7">
    <source>
        <dbReference type="ARBA" id="ARBA00022692"/>
    </source>
</evidence>
<dbReference type="GO" id="GO:0005886">
    <property type="term" value="C:plasma membrane"/>
    <property type="evidence" value="ECO:0007669"/>
    <property type="project" value="UniProtKB-SubCell"/>
</dbReference>
<evidence type="ECO:0000313" key="18">
    <source>
        <dbReference type="EMBL" id="TGX54793.1"/>
    </source>
</evidence>
<comment type="subunit">
    <text evidence="3">Heterooctamer of two A chains, two B chains, two C chains and two D chains.</text>
</comment>
<evidence type="ECO:0000256" key="14">
    <source>
        <dbReference type="ARBA" id="ARBA00030211"/>
    </source>
</evidence>
<evidence type="ECO:0000256" key="16">
    <source>
        <dbReference type="ARBA" id="ARBA00032185"/>
    </source>
</evidence>
<keyword evidence="10" id="KW-0560">Oxidoreductase</keyword>
<dbReference type="GO" id="GO:0015990">
    <property type="term" value="P:electron transport coupled proton transport"/>
    <property type="evidence" value="ECO:0007669"/>
    <property type="project" value="InterPro"/>
</dbReference>
<dbReference type="PANTHER" id="PTHR36835">
    <property type="entry name" value="CYTOCHROME BO(3) UBIQUINOL OXIDASE SUBUNIT 4"/>
    <property type="match status" value="1"/>
</dbReference>
<keyword evidence="7 17" id="KW-0812">Transmembrane</keyword>
<evidence type="ECO:0000256" key="15">
    <source>
        <dbReference type="ARBA" id="ARBA00031887"/>
    </source>
</evidence>
<accession>A0A4S1XGE6</accession>
<evidence type="ECO:0000256" key="3">
    <source>
        <dbReference type="ARBA" id="ARBA00011700"/>
    </source>
</evidence>
<feature type="transmembrane region" description="Helical" evidence="17">
    <location>
        <begin position="53"/>
        <end position="74"/>
    </location>
</feature>
<evidence type="ECO:0000256" key="6">
    <source>
        <dbReference type="ARBA" id="ARBA00022475"/>
    </source>
</evidence>
<keyword evidence="5" id="KW-0813">Transport</keyword>
<keyword evidence="9 17" id="KW-1133">Transmembrane helix</keyword>
<protein>
    <recommendedName>
        <fullName evidence="4">Cytochrome bo(3) ubiquinol oxidase subunit 4</fullName>
    </recommendedName>
    <alternativeName>
        <fullName evidence="16">Cytochrome o ubiquinol oxidase subunit 4</fullName>
    </alternativeName>
    <alternativeName>
        <fullName evidence="13">Oxidase bo(3) subunit 4</fullName>
    </alternativeName>
    <alternativeName>
        <fullName evidence="14">Ubiquinol oxidase polypeptide IV</fullName>
    </alternativeName>
    <alternativeName>
        <fullName evidence="15">Ubiquinol oxidase subunit 4</fullName>
    </alternativeName>
</protein>
<dbReference type="GO" id="GO:0015078">
    <property type="term" value="F:proton transmembrane transporter activity"/>
    <property type="evidence" value="ECO:0007669"/>
    <property type="project" value="TreeGrafter"/>
</dbReference>
<feature type="transmembrane region" description="Helical" evidence="17">
    <location>
        <begin position="86"/>
        <end position="106"/>
    </location>
</feature>
<evidence type="ECO:0000256" key="5">
    <source>
        <dbReference type="ARBA" id="ARBA00022448"/>
    </source>
</evidence>
<dbReference type="GO" id="GO:0019646">
    <property type="term" value="P:aerobic electron transport chain"/>
    <property type="evidence" value="ECO:0007669"/>
    <property type="project" value="TreeGrafter"/>
</dbReference>
<evidence type="ECO:0000256" key="12">
    <source>
        <dbReference type="ARBA" id="ARBA00025694"/>
    </source>
</evidence>
<dbReference type="GO" id="GO:0009319">
    <property type="term" value="C:cytochrome o ubiquinol oxidase complex"/>
    <property type="evidence" value="ECO:0007669"/>
    <property type="project" value="TreeGrafter"/>
</dbReference>
<reference evidence="18 19" key="1">
    <citation type="submission" date="2019-04" db="EMBL/GenBank/DDBJ databases">
        <title>Sphingomonas psychrotolerans sp. nov., isolated from soil in the Tianshan Mountains, Xinjiang, China.</title>
        <authorList>
            <person name="Luo Y."/>
            <person name="Sheng H."/>
        </authorList>
    </citation>
    <scope>NUCLEOTIDE SEQUENCE [LARGE SCALE GENOMIC DNA]</scope>
    <source>
        <strain evidence="18 19">ZFGT-11</strain>
    </source>
</reference>
<name>A0A4S1XGE6_9SPHN</name>
<feature type="transmembrane region" description="Helical" evidence="17">
    <location>
        <begin position="23"/>
        <end position="41"/>
    </location>
</feature>
<dbReference type="EMBL" id="SRXT01000002">
    <property type="protein sequence ID" value="TGX54793.1"/>
    <property type="molecule type" value="Genomic_DNA"/>
</dbReference>
<evidence type="ECO:0000256" key="2">
    <source>
        <dbReference type="ARBA" id="ARBA00008079"/>
    </source>
</evidence>
<evidence type="ECO:0000256" key="13">
    <source>
        <dbReference type="ARBA" id="ARBA00030071"/>
    </source>
</evidence>
<sequence>MNDATQHLDDHGDGPGHFTRRGYLIGFLLSVVLTAVPFWLVMTGALHDAQTTAIVIIAFAVVQILVHTVCFLHVNTRGEGGWTLMAYAFTAVIVLIVIAGSLWIMYHLNSNMMPMPSAETSAQP</sequence>
<keyword evidence="19" id="KW-1185">Reference proteome</keyword>
<keyword evidence="11 17" id="KW-0472">Membrane</keyword>
<dbReference type="InterPro" id="IPR014210">
    <property type="entry name" value="Cyt_o_ubiqinol_oxidase_su4"/>
</dbReference>
<evidence type="ECO:0000256" key="10">
    <source>
        <dbReference type="ARBA" id="ARBA00023002"/>
    </source>
</evidence>
<dbReference type="Pfam" id="PF03626">
    <property type="entry name" value="COX4_pro"/>
    <property type="match status" value="1"/>
</dbReference>
<dbReference type="PANTHER" id="PTHR36835:SF1">
    <property type="entry name" value="CYTOCHROME BO(3) UBIQUINOL OXIDASE SUBUNIT 4"/>
    <property type="match status" value="1"/>
</dbReference>
<comment type="subcellular location">
    <subcellularLocation>
        <location evidence="1">Cell membrane</location>
        <topology evidence="1">Multi-pass membrane protein</topology>
    </subcellularLocation>
</comment>
<dbReference type="RefSeq" id="WP_135962689.1">
    <property type="nucleotide sequence ID" value="NZ_SRXT01000002.1"/>
</dbReference>
<dbReference type="NCBIfam" id="TIGR02847">
    <property type="entry name" value="CyoD"/>
    <property type="match status" value="1"/>
</dbReference>
<dbReference type="InterPro" id="IPR050968">
    <property type="entry name" value="Cytochrome_c_oxidase_bac_sub4"/>
</dbReference>
<comment type="function">
    <text evidence="12">Cytochrome bo(3) ubiquinol terminal oxidase is the component of the aerobic respiratory chain of E.coli that predominates when cells are grown at high aeration. Has proton pump activity across the membrane in addition to electron transfer, pumping 2 protons/electron.</text>
</comment>
<dbReference type="GO" id="GO:0009486">
    <property type="term" value="F:cytochrome bo3 ubiquinol oxidase activity"/>
    <property type="evidence" value="ECO:0007669"/>
    <property type="project" value="InterPro"/>
</dbReference>
<evidence type="ECO:0000313" key="19">
    <source>
        <dbReference type="Proteomes" id="UP000306147"/>
    </source>
</evidence>
<evidence type="ECO:0000256" key="17">
    <source>
        <dbReference type="SAM" id="Phobius"/>
    </source>
</evidence>
<dbReference type="OrthoDB" id="2375888at2"/>
<proteinExistence type="inferred from homology"/>
<keyword evidence="8" id="KW-0249">Electron transport</keyword>
<dbReference type="AlphaFoldDB" id="A0A4S1XGE6"/>
<evidence type="ECO:0000256" key="9">
    <source>
        <dbReference type="ARBA" id="ARBA00022989"/>
    </source>
</evidence>
<keyword evidence="6" id="KW-1003">Cell membrane</keyword>
<comment type="similarity">
    <text evidence="2">Belongs to the cytochrome c oxidase bacterial subunit 4 family.</text>
</comment>